<accession>A0A9P6U9E0</accession>
<comment type="caution">
    <text evidence="1">The sequence shown here is derived from an EMBL/GenBank/DDBJ whole genome shotgun (WGS) entry which is preliminary data.</text>
</comment>
<organism evidence="1 2">
    <name type="scientific">Actinomortierella ambigua</name>
    <dbReference type="NCBI Taxonomy" id="1343610"/>
    <lineage>
        <taxon>Eukaryota</taxon>
        <taxon>Fungi</taxon>
        <taxon>Fungi incertae sedis</taxon>
        <taxon>Mucoromycota</taxon>
        <taxon>Mortierellomycotina</taxon>
        <taxon>Mortierellomycetes</taxon>
        <taxon>Mortierellales</taxon>
        <taxon>Mortierellaceae</taxon>
        <taxon>Actinomortierella</taxon>
    </lineage>
</organism>
<dbReference type="Proteomes" id="UP000807716">
    <property type="component" value="Unassembled WGS sequence"/>
</dbReference>
<gene>
    <name evidence="1" type="ORF">DFQ27_000691</name>
</gene>
<name>A0A9P6U9E0_9FUNG</name>
<proteinExistence type="predicted"/>
<dbReference type="EMBL" id="JAAAJB010000119">
    <property type="protein sequence ID" value="KAG0265285.1"/>
    <property type="molecule type" value="Genomic_DNA"/>
</dbReference>
<protein>
    <submittedName>
        <fullName evidence="1">Uncharacterized protein</fullName>
    </submittedName>
</protein>
<dbReference type="AlphaFoldDB" id="A0A9P6U9E0"/>
<reference evidence="1" key="1">
    <citation type="journal article" date="2020" name="Fungal Divers.">
        <title>Resolving the Mortierellaceae phylogeny through synthesis of multi-gene phylogenetics and phylogenomics.</title>
        <authorList>
            <person name="Vandepol N."/>
            <person name="Liber J."/>
            <person name="Desiro A."/>
            <person name="Na H."/>
            <person name="Kennedy M."/>
            <person name="Barry K."/>
            <person name="Grigoriev I.V."/>
            <person name="Miller A.N."/>
            <person name="O'Donnell K."/>
            <person name="Stajich J.E."/>
            <person name="Bonito G."/>
        </authorList>
    </citation>
    <scope>NUCLEOTIDE SEQUENCE</scope>
    <source>
        <strain evidence="1">BC1065</strain>
    </source>
</reference>
<sequence length="55" mass="6280">MDMYSSVRNNARETQRDWDLTQDVRIFTSALHSGGNLQYRPALPHVIGEEDSGMI</sequence>
<evidence type="ECO:0000313" key="2">
    <source>
        <dbReference type="Proteomes" id="UP000807716"/>
    </source>
</evidence>
<evidence type="ECO:0000313" key="1">
    <source>
        <dbReference type="EMBL" id="KAG0265285.1"/>
    </source>
</evidence>
<keyword evidence="2" id="KW-1185">Reference proteome</keyword>